<protein>
    <submittedName>
        <fullName evidence="1">Uncharacterized protein</fullName>
    </submittedName>
</protein>
<dbReference type="AlphaFoldDB" id="A0A062UJV2"/>
<keyword evidence="2" id="KW-1185">Reference proteome</keyword>
<comment type="caution">
    <text evidence="1">The sequence shown here is derived from an EMBL/GenBank/DDBJ whole genome shotgun (WGS) entry which is preliminary data.</text>
</comment>
<dbReference type="EMBL" id="AWFG01000040">
    <property type="protein sequence ID" value="KCZ56859.1"/>
    <property type="molecule type" value="Genomic_DNA"/>
</dbReference>
<reference evidence="1 2" key="1">
    <citation type="journal article" date="2014" name="Antonie Van Leeuwenhoek">
        <title>Hyphomonas beringensis sp. nov. and Hyphomonas chukchiensis sp. nov., isolated from surface seawater of the Bering Sea and Chukchi Sea.</title>
        <authorList>
            <person name="Li C."/>
            <person name="Lai Q."/>
            <person name="Li G."/>
            <person name="Dong C."/>
            <person name="Wang J."/>
            <person name="Liao Y."/>
            <person name="Shao Z."/>
        </authorList>
    </citation>
    <scope>NUCLEOTIDE SEQUENCE [LARGE SCALE GENOMIC DNA]</scope>
    <source>
        <strain evidence="1 2">BH-BN04-4</strain>
    </source>
</reference>
<evidence type="ECO:0000313" key="1">
    <source>
        <dbReference type="EMBL" id="KCZ56859.1"/>
    </source>
</evidence>
<organism evidence="1 2">
    <name type="scientific">Hyphomonas chukchiensis</name>
    <dbReference type="NCBI Taxonomy" id="1280947"/>
    <lineage>
        <taxon>Bacteria</taxon>
        <taxon>Pseudomonadati</taxon>
        <taxon>Pseudomonadota</taxon>
        <taxon>Alphaproteobacteria</taxon>
        <taxon>Hyphomonadales</taxon>
        <taxon>Hyphomonadaceae</taxon>
        <taxon>Hyphomonas</taxon>
    </lineage>
</organism>
<gene>
    <name evidence="1" type="ORF">HY30_18315</name>
</gene>
<evidence type="ECO:0000313" key="2">
    <source>
        <dbReference type="Proteomes" id="UP000027190"/>
    </source>
</evidence>
<proteinExistence type="predicted"/>
<accession>A0A062UJV2</accession>
<dbReference type="Proteomes" id="UP000027190">
    <property type="component" value="Unassembled WGS sequence"/>
</dbReference>
<sequence>MRVDDGADVAGLEAGCILHGLQHVGGEVHVEERIDEQRLIAIGDEPRI</sequence>
<name>A0A062UJV2_9PROT</name>